<dbReference type="InterPro" id="IPR026046">
    <property type="entry name" value="UBIAD1"/>
</dbReference>
<evidence type="ECO:0000256" key="7">
    <source>
        <dbReference type="ARBA" id="ARBA00023136"/>
    </source>
</evidence>
<dbReference type="GO" id="GO:0004659">
    <property type="term" value="F:prenyltransferase activity"/>
    <property type="evidence" value="ECO:0007669"/>
    <property type="project" value="InterPro"/>
</dbReference>
<reference evidence="9 10" key="1">
    <citation type="journal article" date="2010" name="Stand. Genomic Sci.">
        <title>Complete genome sequence of Thermosediminibacter oceani type strain (JW/IW-1228P).</title>
        <authorList>
            <person name="Pitluck S."/>
            <person name="Yasawong M."/>
            <person name="Munk C."/>
            <person name="Nolan M."/>
            <person name="Lapidus A."/>
            <person name="Lucas S."/>
            <person name="Glavina Del Rio T."/>
            <person name="Tice H."/>
            <person name="Cheng J.F."/>
            <person name="Bruce D."/>
            <person name="Detter C."/>
            <person name="Tapia R."/>
            <person name="Han C."/>
            <person name="Goodwin L."/>
            <person name="Liolios K."/>
            <person name="Ivanova N."/>
            <person name="Mavromatis K."/>
            <person name="Mikhailova N."/>
            <person name="Pati A."/>
            <person name="Chen A."/>
            <person name="Palaniappan K."/>
            <person name="Land M."/>
            <person name="Hauser L."/>
            <person name="Chang Y.J."/>
            <person name="Jeffries C.D."/>
            <person name="Rohde M."/>
            <person name="Spring S."/>
            <person name="Sikorski J."/>
            <person name="Goker M."/>
            <person name="Woyke T."/>
            <person name="Bristow J."/>
            <person name="Eisen J.A."/>
            <person name="Markowitz V."/>
            <person name="Hugenholtz P."/>
            <person name="Kyrpides N.C."/>
            <person name="Klenk H.P."/>
        </authorList>
    </citation>
    <scope>NUCLEOTIDE SEQUENCE [LARGE SCALE GENOMIC DNA]</scope>
    <source>
        <strain evidence="10">ATCC BAA-1034 / DSM 16646 / JW/IW-1228P</strain>
    </source>
</reference>
<dbReference type="KEGG" id="toc:Toce_1551"/>
<feature type="transmembrane region" description="Helical" evidence="8">
    <location>
        <begin position="116"/>
        <end position="134"/>
    </location>
</feature>
<dbReference type="InterPro" id="IPR000537">
    <property type="entry name" value="UbiA_prenyltransferase"/>
</dbReference>
<feature type="transmembrane region" description="Helical" evidence="8">
    <location>
        <begin position="91"/>
        <end position="110"/>
    </location>
</feature>
<dbReference type="CDD" id="cd13962">
    <property type="entry name" value="PT_UbiA_UBIAD1"/>
    <property type="match status" value="1"/>
</dbReference>
<dbReference type="AlphaFoldDB" id="D9RY71"/>
<dbReference type="InterPro" id="IPR044878">
    <property type="entry name" value="UbiA_sf"/>
</dbReference>
<accession>D9RY71</accession>
<keyword evidence="3" id="KW-0474">Menaquinone biosynthesis</keyword>
<comment type="pathway">
    <text evidence="2">Quinol/quinone metabolism; menaquinone biosynthesis.</text>
</comment>
<keyword evidence="7 8" id="KW-0472">Membrane</keyword>
<dbReference type="Gene3D" id="1.20.120.1780">
    <property type="entry name" value="UbiA prenyltransferase"/>
    <property type="match status" value="1"/>
</dbReference>
<sequence>MPLKSFLELVEIRTKAASIIPFFLGATYSVYRYNSFNLKNFFLMLISLLSIDMATTAINNYIDYKKANVTCGYNYEKHNAIVSYGIKESTVRLTIVLLILIAIVFGLLLYLNTDVVVLIIGVISFMVGIFYTFGPLPISRMPLGEIFSGFFMGFVIVFLSVYIHVFDQGIVEITLNRDVLSVSVNILEVIKIFMISVPAVNGIANIMLANNICDIEDDIKNKRYTLPVYIGKSSAIKLFKFLYGVIYLFIIVSIGLKIIPVFSAAAIMTVLPVYKNVKKFSEKQTKKDTFVLSVKNFVLINAVYILTIMAGLQK</sequence>
<evidence type="ECO:0000256" key="4">
    <source>
        <dbReference type="ARBA" id="ARBA00022679"/>
    </source>
</evidence>
<proteinExistence type="predicted"/>
<evidence type="ECO:0000256" key="3">
    <source>
        <dbReference type="ARBA" id="ARBA00022428"/>
    </source>
</evidence>
<dbReference type="OrthoDB" id="9767568at2"/>
<keyword evidence="10" id="KW-1185">Reference proteome</keyword>
<dbReference type="UniPathway" id="UPA00079"/>
<feature type="transmembrane region" description="Helical" evidence="8">
    <location>
        <begin position="146"/>
        <end position="166"/>
    </location>
</feature>
<dbReference type="eggNOG" id="COG1575">
    <property type="taxonomic scope" value="Bacteria"/>
</dbReference>
<keyword evidence="4" id="KW-0808">Transferase</keyword>
<gene>
    <name evidence="9" type="ordered locus">Toce_1551</name>
</gene>
<protein>
    <submittedName>
        <fullName evidence="9">UbiA prenyltransferase</fullName>
    </submittedName>
</protein>
<feature type="transmembrane region" description="Helical" evidence="8">
    <location>
        <begin position="43"/>
        <end position="62"/>
    </location>
</feature>
<evidence type="ECO:0000313" key="9">
    <source>
        <dbReference type="EMBL" id="ADL08295.1"/>
    </source>
</evidence>
<dbReference type="NCBIfam" id="NF009926">
    <property type="entry name" value="PRK13387.1"/>
    <property type="match status" value="1"/>
</dbReference>
<dbReference type="Pfam" id="PF01040">
    <property type="entry name" value="UbiA"/>
    <property type="match status" value="1"/>
</dbReference>
<dbReference type="Proteomes" id="UP000000272">
    <property type="component" value="Chromosome"/>
</dbReference>
<evidence type="ECO:0000256" key="8">
    <source>
        <dbReference type="SAM" id="Phobius"/>
    </source>
</evidence>
<dbReference type="STRING" id="555079.Toce_1551"/>
<dbReference type="Gene3D" id="1.10.357.140">
    <property type="entry name" value="UbiA prenyltransferase"/>
    <property type="match status" value="1"/>
</dbReference>
<evidence type="ECO:0000313" key="10">
    <source>
        <dbReference type="Proteomes" id="UP000000272"/>
    </source>
</evidence>
<dbReference type="NCBIfam" id="NF004752">
    <property type="entry name" value="PRK06080.1-4"/>
    <property type="match status" value="1"/>
</dbReference>
<keyword evidence="6 8" id="KW-1133">Transmembrane helix</keyword>
<keyword evidence="5 8" id="KW-0812">Transmembrane</keyword>
<evidence type="ECO:0000256" key="6">
    <source>
        <dbReference type="ARBA" id="ARBA00022989"/>
    </source>
</evidence>
<feature type="transmembrane region" description="Helical" evidence="8">
    <location>
        <begin position="241"/>
        <end position="274"/>
    </location>
</feature>
<dbReference type="GO" id="GO:0009234">
    <property type="term" value="P:menaquinone biosynthetic process"/>
    <property type="evidence" value="ECO:0007669"/>
    <property type="project" value="UniProtKB-UniPathway"/>
</dbReference>
<organism evidence="9 10">
    <name type="scientific">Thermosediminibacter oceani (strain ATCC BAA-1034 / DSM 16646 / JW/IW-1228P)</name>
    <dbReference type="NCBI Taxonomy" id="555079"/>
    <lineage>
        <taxon>Bacteria</taxon>
        <taxon>Bacillati</taxon>
        <taxon>Bacillota</taxon>
        <taxon>Clostridia</taxon>
        <taxon>Thermosediminibacterales</taxon>
        <taxon>Thermosediminibacteraceae</taxon>
        <taxon>Thermosediminibacter</taxon>
    </lineage>
</organism>
<feature type="transmembrane region" description="Helical" evidence="8">
    <location>
        <begin position="186"/>
        <end position="213"/>
    </location>
</feature>
<evidence type="ECO:0000256" key="2">
    <source>
        <dbReference type="ARBA" id="ARBA00004863"/>
    </source>
</evidence>
<name>D9RY71_THEOJ</name>
<dbReference type="PIRSF" id="PIRSF005355">
    <property type="entry name" value="UBIAD1"/>
    <property type="match status" value="1"/>
</dbReference>
<dbReference type="HOGENOM" id="CLU_043611_3_1_9"/>
<dbReference type="PANTHER" id="PTHR13929:SF0">
    <property type="entry name" value="UBIA PRENYLTRANSFERASE DOMAIN-CONTAINING PROTEIN 1"/>
    <property type="match status" value="1"/>
</dbReference>
<evidence type="ECO:0000256" key="5">
    <source>
        <dbReference type="ARBA" id="ARBA00022692"/>
    </source>
</evidence>
<dbReference type="GO" id="GO:0016020">
    <property type="term" value="C:membrane"/>
    <property type="evidence" value="ECO:0007669"/>
    <property type="project" value="UniProtKB-SubCell"/>
</dbReference>
<dbReference type="RefSeq" id="WP_013276323.1">
    <property type="nucleotide sequence ID" value="NC_014377.1"/>
</dbReference>
<dbReference type="PANTHER" id="PTHR13929">
    <property type="entry name" value="1,4-DIHYDROXY-2-NAPHTHOATE OCTAPRENYLTRANSFERASE"/>
    <property type="match status" value="1"/>
</dbReference>
<dbReference type="EMBL" id="CP002131">
    <property type="protein sequence ID" value="ADL08295.1"/>
    <property type="molecule type" value="Genomic_DNA"/>
</dbReference>
<dbReference type="GO" id="GO:0042371">
    <property type="term" value="P:vitamin K biosynthetic process"/>
    <property type="evidence" value="ECO:0007669"/>
    <property type="project" value="TreeGrafter"/>
</dbReference>
<feature type="transmembrane region" description="Helical" evidence="8">
    <location>
        <begin position="294"/>
        <end position="312"/>
    </location>
</feature>
<evidence type="ECO:0000256" key="1">
    <source>
        <dbReference type="ARBA" id="ARBA00004141"/>
    </source>
</evidence>
<comment type="subcellular location">
    <subcellularLocation>
        <location evidence="1">Membrane</location>
        <topology evidence="1">Multi-pass membrane protein</topology>
    </subcellularLocation>
</comment>